<evidence type="ECO:0000313" key="1">
    <source>
        <dbReference type="EMBL" id="KAI5063555.1"/>
    </source>
</evidence>
<reference evidence="1" key="1">
    <citation type="submission" date="2021-01" db="EMBL/GenBank/DDBJ databases">
        <title>Adiantum capillus-veneris genome.</title>
        <authorList>
            <person name="Fang Y."/>
            <person name="Liao Q."/>
        </authorList>
    </citation>
    <scope>NUCLEOTIDE SEQUENCE</scope>
    <source>
        <strain evidence="1">H3</strain>
        <tissue evidence="1">Leaf</tissue>
    </source>
</reference>
<name>A0A9D4U9C4_ADICA</name>
<gene>
    <name evidence="1" type="ORF">GOP47_0022102</name>
</gene>
<organism evidence="1 2">
    <name type="scientific">Adiantum capillus-veneris</name>
    <name type="common">Maidenhair fern</name>
    <dbReference type="NCBI Taxonomy" id="13818"/>
    <lineage>
        <taxon>Eukaryota</taxon>
        <taxon>Viridiplantae</taxon>
        <taxon>Streptophyta</taxon>
        <taxon>Embryophyta</taxon>
        <taxon>Tracheophyta</taxon>
        <taxon>Polypodiopsida</taxon>
        <taxon>Polypodiidae</taxon>
        <taxon>Polypodiales</taxon>
        <taxon>Pteridineae</taxon>
        <taxon>Pteridaceae</taxon>
        <taxon>Vittarioideae</taxon>
        <taxon>Adiantum</taxon>
    </lineage>
</organism>
<keyword evidence="2" id="KW-1185">Reference proteome</keyword>
<dbReference type="EMBL" id="JABFUD020000021">
    <property type="protein sequence ID" value="KAI5063555.1"/>
    <property type="molecule type" value="Genomic_DNA"/>
</dbReference>
<sequence>MMEVDDDLVGVVISTGETIPQDTPKSPVVFAEPAEVKDSHELLQFLQLHAPNTTIMMYIGMVKDGCFGWRQLSTSLHNIPVGTQIVIFCKVPAPQAIPSGGHAVWTDEAIRVLKEDYRDALSLSRRTRTNLRRKEMSPLPLSSHGSLDMDIGQYFKLVGRDETYRVLLHGGLRLYKNFFTKSGSPTAFSRQPAFFSMVSFPGAGKSTFGLDFSNLLVEKWAQIPQDMQEKVLKSHLQDAERTEYLEMIEQFHIYNMCCYHSLEVTSTGRWLPQEDGLYAPEILALRCLHAAVNRPNTYDYNRFLSDLLAKRHGLCSHIRLGHVIEFIRSSLGIQPRTRFLICWFIDEANAARGSFPQDASEDEDKPSWLQVVLSEYVENLHRLHKEGSTTFPILTIGTTRFFAGNLNFTKTRKAKAILVPLRPLKLKEMEDVISGLMDRLALTLQQQPDHIVVPEWLKLI</sequence>
<protein>
    <submittedName>
        <fullName evidence="1">Uncharacterized protein</fullName>
    </submittedName>
</protein>
<proteinExistence type="predicted"/>
<dbReference type="Proteomes" id="UP000886520">
    <property type="component" value="Chromosome 21"/>
</dbReference>
<evidence type="ECO:0000313" key="2">
    <source>
        <dbReference type="Proteomes" id="UP000886520"/>
    </source>
</evidence>
<feature type="non-terminal residue" evidence="1">
    <location>
        <position position="1"/>
    </location>
</feature>
<dbReference type="OrthoDB" id="10614344at2759"/>
<comment type="caution">
    <text evidence="1">The sequence shown here is derived from an EMBL/GenBank/DDBJ whole genome shotgun (WGS) entry which is preliminary data.</text>
</comment>
<dbReference type="AlphaFoldDB" id="A0A9D4U9C4"/>
<accession>A0A9D4U9C4</accession>